<feature type="transmembrane region" description="Helical" evidence="7">
    <location>
        <begin position="658"/>
        <end position="676"/>
    </location>
</feature>
<keyword evidence="6 7" id="KW-0472">Membrane</keyword>
<evidence type="ECO:0000256" key="7">
    <source>
        <dbReference type="SAM" id="Phobius"/>
    </source>
</evidence>
<keyword evidence="4 7" id="KW-0812">Transmembrane</keyword>
<keyword evidence="9" id="KW-1185">Reference proteome</keyword>
<dbReference type="InterPro" id="IPR052031">
    <property type="entry name" value="Membrane_Transporter-Flippase"/>
</dbReference>
<evidence type="ECO:0000256" key="5">
    <source>
        <dbReference type="ARBA" id="ARBA00022989"/>
    </source>
</evidence>
<evidence type="ECO:0000256" key="2">
    <source>
        <dbReference type="ARBA" id="ARBA00022448"/>
    </source>
</evidence>
<keyword evidence="2" id="KW-0813">Transport</keyword>
<comment type="caution">
    <text evidence="8">The sequence shown here is derived from an EMBL/GenBank/DDBJ whole genome shotgun (WGS) entry which is preliminary data.</text>
</comment>
<feature type="transmembrane region" description="Helical" evidence="7">
    <location>
        <begin position="509"/>
        <end position="531"/>
    </location>
</feature>
<dbReference type="PANTHER" id="PTHR43549">
    <property type="entry name" value="MULTIDRUG RESISTANCE PROTEIN YPNP-RELATED"/>
    <property type="match status" value="1"/>
</dbReference>
<evidence type="ECO:0000256" key="6">
    <source>
        <dbReference type="ARBA" id="ARBA00023136"/>
    </source>
</evidence>
<gene>
    <name evidence="8" type="ORF">SCAR479_08409</name>
</gene>
<evidence type="ECO:0000256" key="1">
    <source>
        <dbReference type="ARBA" id="ARBA00004651"/>
    </source>
</evidence>
<keyword evidence="5 7" id="KW-1133">Transmembrane helix</keyword>
<proteinExistence type="predicted"/>
<evidence type="ECO:0000256" key="4">
    <source>
        <dbReference type="ARBA" id="ARBA00022692"/>
    </source>
</evidence>
<accession>A0ABR2XM50</accession>
<dbReference type="Proteomes" id="UP001465668">
    <property type="component" value="Unassembled WGS sequence"/>
</dbReference>
<feature type="transmembrane region" description="Helical" evidence="7">
    <location>
        <begin position="582"/>
        <end position="607"/>
    </location>
</feature>
<dbReference type="CDD" id="cd12148">
    <property type="entry name" value="fungal_TF_MHR"/>
    <property type="match status" value="1"/>
</dbReference>
<protein>
    <submittedName>
        <fullName evidence="8">Polysaccharide biosynthesis protein C-terminal domain-containing protein</fullName>
    </submittedName>
</protein>
<dbReference type="EMBL" id="JARVKM010000038">
    <property type="protein sequence ID" value="KAK9774854.1"/>
    <property type="molecule type" value="Genomic_DNA"/>
</dbReference>
<name>A0ABR2XM50_9PEZI</name>
<dbReference type="CDD" id="cd12082">
    <property type="entry name" value="MATE_like"/>
    <property type="match status" value="1"/>
</dbReference>
<dbReference type="PANTHER" id="PTHR43549:SF2">
    <property type="entry name" value="MULTIDRUG RESISTANCE PROTEIN NORM-RELATED"/>
    <property type="match status" value="1"/>
</dbReference>
<comment type="subcellular location">
    <subcellularLocation>
        <location evidence="1">Cell membrane</location>
        <topology evidence="1">Multi-pass membrane protein</topology>
    </subcellularLocation>
</comment>
<sequence length="679" mass="76099">MNGDQLRVCLERKAPRHGWTTRNLIAGAEFHQQSFEGPQLFLRREHTEKFTALHFLQGHVSPACAALANTIASLGTLRRLRRCDETVHKFFEHALYAQQNFKSYNDTQETLLHFEASVMLLYCSQIMSPSFFDGLLAETVQLALRLRLDNRNAIQNSFPDIEDRRRAQKAFWLLYIIEKPHSMRAGVSSMLNDTLIDHSPQGSWLLQTPVGDNDISCKEIVPLFEYAMLCSNIMPRLYESGQSTLQSKSRTMILYSKSVAWRDKCLAMIQQQRLAVQVVDGSSTASDSENSVLVRYYELVLVLQSRWHTPNWRADERDAEPGNKLTEAVLGAVHDVEQCVGISPGECRGALAKCLAINLLVQRRRSQQSFVPVEVRASSLIYVHIGAFSAFSSAVETAVAAAGRALDKPDVPLVISAVKFLVNIALDLLLHSPFHVSTTQPSVNMQASNQLACGFAAATAGVCHLLWTQSWPSVRRERFRCVAPSWRSLLVLTRPGLLTLTESLVRNALYIWLVSNVVGLGATYATAWGVFNTIRWGLVMVPVQALEATALAFTGYAWGQWRQRIGVQQRRPRVSRADLMRIVRPALMSLALALTVEVLLAIFLSLFGTRPSALYLTGLADVADVTAYMWRSIDWCYDFYAVSTQLAAILLATRPKWYLYQSLVSNLVYVLPWAAVKSI</sequence>
<evidence type="ECO:0000313" key="9">
    <source>
        <dbReference type="Proteomes" id="UP001465668"/>
    </source>
</evidence>
<organism evidence="8 9">
    <name type="scientific">Seiridium cardinale</name>
    <dbReference type="NCBI Taxonomy" id="138064"/>
    <lineage>
        <taxon>Eukaryota</taxon>
        <taxon>Fungi</taxon>
        <taxon>Dikarya</taxon>
        <taxon>Ascomycota</taxon>
        <taxon>Pezizomycotina</taxon>
        <taxon>Sordariomycetes</taxon>
        <taxon>Xylariomycetidae</taxon>
        <taxon>Amphisphaeriales</taxon>
        <taxon>Sporocadaceae</taxon>
        <taxon>Seiridium</taxon>
    </lineage>
</organism>
<keyword evidence="3" id="KW-1003">Cell membrane</keyword>
<evidence type="ECO:0000313" key="8">
    <source>
        <dbReference type="EMBL" id="KAK9774854.1"/>
    </source>
</evidence>
<evidence type="ECO:0000256" key="3">
    <source>
        <dbReference type="ARBA" id="ARBA00022475"/>
    </source>
</evidence>
<reference evidence="8 9" key="1">
    <citation type="submission" date="2024-02" db="EMBL/GenBank/DDBJ databases">
        <title>First draft genome assembly of two strains of Seiridium cardinale.</title>
        <authorList>
            <person name="Emiliani G."/>
            <person name="Scali E."/>
        </authorList>
    </citation>
    <scope>NUCLEOTIDE SEQUENCE [LARGE SCALE GENOMIC DNA]</scope>
    <source>
        <strain evidence="8 9">BM-138-000479</strain>
    </source>
</reference>